<dbReference type="SMART" id="SM00100">
    <property type="entry name" value="cNMP"/>
    <property type="match status" value="1"/>
</dbReference>
<feature type="domain" description="Cyclic nucleotide-binding" evidence="8">
    <location>
        <begin position="139"/>
        <end position="243"/>
    </location>
</feature>
<dbReference type="CDD" id="cd00038">
    <property type="entry name" value="CAP_ED"/>
    <property type="match status" value="1"/>
</dbReference>
<feature type="coiled-coil region" evidence="7">
    <location>
        <begin position="112"/>
        <end position="146"/>
    </location>
</feature>
<dbReference type="InterPro" id="IPR018490">
    <property type="entry name" value="cNMP-bd_dom_sf"/>
</dbReference>
<comment type="caution">
    <text evidence="11">The sequence shown here is derived from an EMBL/GenBank/DDBJ whole genome shotgun (WGS) entry which is preliminary data.</text>
</comment>
<keyword evidence="5" id="KW-0804">Transcription</keyword>
<keyword evidence="4" id="KW-0238">DNA-binding</keyword>
<evidence type="ECO:0000256" key="2">
    <source>
        <dbReference type="ARBA" id="ARBA00023012"/>
    </source>
</evidence>
<dbReference type="PROSITE" id="PS50110">
    <property type="entry name" value="RESPONSE_REGULATORY"/>
    <property type="match status" value="1"/>
</dbReference>
<dbReference type="AlphaFoldDB" id="A0A4U3L8L0"/>
<dbReference type="InterPro" id="IPR036388">
    <property type="entry name" value="WH-like_DNA-bd_sf"/>
</dbReference>
<dbReference type="PANTHER" id="PTHR48111">
    <property type="entry name" value="REGULATOR OF RPOS"/>
    <property type="match status" value="1"/>
</dbReference>
<dbReference type="GO" id="GO:0000156">
    <property type="term" value="F:phosphorelay response regulator activity"/>
    <property type="evidence" value="ECO:0007669"/>
    <property type="project" value="TreeGrafter"/>
</dbReference>
<evidence type="ECO:0000256" key="4">
    <source>
        <dbReference type="ARBA" id="ARBA00023125"/>
    </source>
</evidence>
<keyword evidence="1 6" id="KW-0597">Phosphoprotein</keyword>
<dbReference type="OrthoDB" id="9127033at2"/>
<dbReference type="EMBL" id="SZQL01000003">
    <property type="protein sequence ID" value="TKK70246.1"/>
    <property type="molecule type" value="Genomic_DNA"/>
</dbReference>
<dbReference type="RefSeq" id="WP_137260791.1">
    <property type="nucleotide sequence ID" value="NZ_SZQL01000003.1"/>
</dbReference>
<evidence type="ECO:0000256" key="1">
    <source>
        <dbReference type="ARBA" id="ARBA00022553"/>
    </source>
</evidence>
<dbReference type="PROSITE" id="PS51063">
    <property type="entry name" value="HTH_CRP_2"/>
    <property type="match status" value="1"/>
</dbReference>
<keyword evidence="7" id="KW-0175">Coiled coil</keyword>
<feature type="domain" description="Response regulatory" evidence="9">
    <location>
        <begin position="3"/>
        <end position="119"/>
    </location>
</feature>
<dbReference type="PROSITE" id="PS50042">
    <property type="entry name" value="CNMP_BINDING_3"/>
    <property type="match status" value="1"/>
</dbReference>
<evidence type="ECO:0000259" key="10">
    <source>
        <dbReference type="PROSITE" id="PS51063"/>
    </source>
</evidence>
<evidence type="ECO:0000256" key="6">
    <source>
        <dbReference type="PROSITE-ProRule" id="PRU00169"/>
    </source>
</evidence>
<evidence type="ECO:0000313" key="12">
    <source>
        <dbReference type="Proteomes" id="UP000305848"/>
    </source>
</evidence>
<dbReference type="InterPro" id="IPR036390">
    <property type="entry name" value="WH_DNA-bd_sf"/>
</dbReference>
<dbReference type="Pfam" id="PF00072">
    <property type="entry name" value="Response_reg"/>
    <property type="match status" value="1"/>
</dbReference>
<dbReference type="GO" id="GO:0000976">
    <property type="term" value="F:transcription cis-regulatory region binding"/>
    <property type="evidence" value="ECO:0007669"/>
    <property type="project" value="TreeGrafter"/>
</dbReference>
<dbReference type="SUPFAM" id="SSF51206">
    <property type="entry name" value="cAMP-binding domain-like"/>
    <property type="match status" value="1"/>
</dbReference>
<dbReference type="InterPro" id="IPR000595">
    <property type="entry name" value="cNMP-bd_dom"/>
</dbReference>
<dbReference type="Gene3D" id="1.10.10.10">
    <property type="entry name" value="Winged helix-like DNA-binding domain superfamily/Winged helix DNA-binding domain"/>
    <property type="match status" value="1"/>
</dbReference>
<evidence type="ECO:0000259" key="8">
    <source>
        <dbReference type="PROSITE" id="PS50042"/>
    </source>
</evidence>
<dbReference type="SMART" id="SM00419">
    <property type="entry name" value="HTH_CRP"/>
    <property type="match status" value="1"/>
</dbReference>
<dbReference type="Gene3D" id="2.60.120.10">
    <property type="entry name" value="Jelly Rolls"/>
    <property type="match status" value="1"/>
</dbReference>
<accession>A0A4U3L8L0</accession>
<proteinExistence type="predicted"/>
<feature type="domain" description="HTH crp-type" evidence="10">
    <location>
        <begin position="274"/>
        <end position="345"/>
    </location>
</feature>
<dbReference type="GO" id="GO:0005829">
    <property type="term" value="C:cytosol"/>
    <property type="evidence" value="ECO:0007669"/>
    <property type="project" value="TreeGrafter"/>
</dbReference>
<dbReference type="PRINTS" id="PR00034">
    <property type="entry name" value="HTHCRP"/>
</dbReference>
<protein>
    <submittedName>
        <fullName evidence="11">Response regulator</fullName>
    </submittedName>
</protein>
<sequence length="352" mass="39780">MKRILIIEDNDEVRENTAEILTLSGYEVLTAANGKEGVEVALAQRPDLIVCDIMMPVLDGYGVLHLLSKHEDTASIPFIFLTAKAEKADLRKGMEMGADDYLTKPFDGIELLNAIEVRLKKAAALKQKLNANNEDLSAFINNAKEKGLLKLTNKESIIYTYKKKHILYSEGQKPKAVYYIISGKVKVYKTNEDGKELITDMYTTGDFFGYLPVLQDVNYRDNAELLEDAEMMLIPREDFKKLITADAQTAKEFIGLMTNNMMNKEEDLLNLAYNTLRKKVAYGLVRMAEKYKADNGKETIISLSREDMAQSIGIATESLIRTLTDFKKEGLIDLQPGRVIILNENKLRNLPY</sequence>
<dbReference type="InterPro" id="IPR001789">
    <property type="entry name" value="Sig_transdc_resp-reg_receiver"/>
</dbReference>
<organism evidence="11 12">
    <name type="scientific">Ilyomonas limi</name>
    <dbReference type="NCBI Taxonomy" id="2575867"/>
    <lineage>
        <taxon>Bacteria</taxon>
        <taxon>Pseudomonadati</taxon>
        <taxon>Bacteroidota</taxon>
        <taxon>Chitinophagia</taxon>
        <taxon>Chitinophagales</taxon>
        <taxon>Chitinophagaceae</taxon>
        <taxon>Ilyomonas</taxon>
    </lineage>
</organism>
<name>A0A4U3L8L0_9BACT</name>
<gene>
    <name evidence="11" type="ORF">FC093_05725</name>
</gene>
<dbReference type="InterPro" id="IPR011006">
    <property type="entry name" value="CheY-like_superfamily"/>
</dbReference>
<dbReference type="SUPFAM" id="SSF46785">
    <property type="entry name" value="Winged helix' DNA-binding domain"/>
    <property type="match status" value="1"/>
</dbReference>
<dbReference type="SUPFAM" id="SSF52172">
    <property type="entry name" value="CheY-like"/>
    <property type="match status" value="1"/>
</dbReference>
<dbReference type="InterPro" id="IPR039420">
    <property type="entry name" value="WalR-like"/>
</dbReference>
<dbReference type="InterPro" id="IPR014710">
    <property type="entry name" value="RmlC-like_jellyroll"/>
</dbReference>
<dbReference type="SMART" id="SM00448">
    <property type="entry name" value="REC"/>
    <property type="match status" value="1"/>
</dbReference>
<dbReference type="GO" id="GO:0032993">
    <property type="term" value="C:protein-DNA complex"/>
    <property type="evidence" value="ECO:0007669"/>
    <property type="project" value="TreeGrafter"/>
</dbReference>
<keyword evidence="3" id="KW-0805">Transcription regulation</keyword>
<dbReference type="InterPro" id="IPR012318">
    <property type="entry name" value="HTH_CRP"/>
</dbReference>
<evidence type="ECO:0000259" key="9">
    <source>
        <dbReference type="PROSITE" id="PS50110"/>
    </source>
</evidence>
<evidence type="ECO:0000256" key="3">
    <source>
        <dbReference type="ARBA" id="ARBA00023015"/>
    </source>
</evidence>
<keyword evidence="12" id="KW-1185">Reference proteome</keyword>
<reference evidence="11 12" key="1">
    <citation type="submission" date="2019-05" db="EMBL/GenBank/DDBJ databases">
        <title>Panacibacter sp. strain 17mud1-8 Genome sequencing and assembly.</title>
        <authorList>
            <person name="Chhetri G."/>
        </authorList>
    </citation>
    <scope>NUCLEOTIDE SEQUENCE [LARGE SCALE GENOMIC DNA]</scope>
    <source>
        <strain evidence="11 12">17mud1-8</strain>
    </source>
</reference>
<dbReference type="PANTHER" id="PTHR48111:SF1">
    <property type="entry name" value="TWO-COMPONENT RESPONSE REGULATOR ORR33"/>
    <property type="match status" value="1"/>
</dbReference>
<evidence type="ECO:0000313" key="11">
    <source>
        <dbReference type="EMBL" id="TKK70246.1"/>
    </source>
</evidence>
<evidence type="ECO:0000256" key="5">
    <source>
        <dbReference type="ARBA" id="ARBA00023163"/>
    </source>
</evidence>
<dbReference type="Pfam" id="PF00027">
    <property type="entry name" value="cNMP_binding"/>
    <property type="match status" value="1"/>
</dbReference>
<dbReference type="GO" id="GO:0006355">
    <property type="term" value="P:regulation of DNA-templated transcription"/>
    <property type="evidence" value="ECO:0007669"/>
    <property type="project" value="InterPro"/>
</dbReference>
<keyword evidence="2" id="KW-0902">Two-component regulatory system</keyword>
<feature type="modified residue" description="4-aspartylphosphate" evidence="6">
    <location>
        <position position="52"/>
    </location>
</feature>
<dbReference type="Pfam" id="PF13545">
    <property type="entry name" value="HTH_Crp_2"/>
    <property type="match status" value="1"/>
</dbReference>
<dbReference type="Proteomes" id="UP000305848">
    <property type="component" value="Unassembled WGS sequence"/>
</dbReference>
<evidence type="ECO:0000256" key="7">
    <source>
        <dbReference type="SAM" id="Coils"/>
    </source>
</evidence>
<dbReference type="Gene3D" id="3.40.50.2300">
    <property type="match status" value="1"/>
</dbReference>